<evidence type="ECO:0000256" key="1">
    <source>
        <dbReference type="SAM" id="SignalP"/>
    </source>
</evidence>
<keyword evidence="1" id="KW-0732">Signal</keyword>
<dbReference type="Proteomes" id="UP000076532">
    <property type="component" value="Unassembled WGS sequence"/>
</dbReference>
<reference evidence="2 3" key="1">
    <citation type="journal article" date="2016" name="Mol. Biol. Evol.">
        <title>Comparative Genomics of Early-Diverging Mushroom-Forming Fungi Provides Insights into the Origins of Lignocellulose Decay Capabilities.</title>
        <authorList>
            <person name="Nagy L.G."/>
            <person name="Riley R."/>
            <person name="Tritt A."/>
            <person name="Adam C."/>
            <person name="Daum C."/>
            <person name="Floudas D."/>
            <person name="Sun H."/>
            <person name="Yadav J.S."/>
            <person name="Pangilinan J."/>
            <person name="Larsson K.H."/>
            <person name="Matsuura K."/>
            <person name="Barry K."/>
            <person name="Labutti K."/>
            <person name="Kuo R."/>
            <person name="Ohm R.A."/>
            <person name="Bhattacharya S.S."/>
            <person name="Shirouzu T."/>
            <person name="Yoshinaga Y."/>
            <person name="Martin F.M."/>
            <person name="Grigoriev I.V."/>
            <person name="Hibbett D.S."/>
        </authorList>
    </citation>
    <scope>NUCLEOTIDE SEQUENCE [LARGE SCALE GENOMIC DNA]</scope>
    <source>
        <strain evidence="2 3">CBS 109695</strain>
    </source>
</reference>
<protein>
    <recommendedName>
        <fullName evidence="4">Secreted protein</fullName>
    </recommendedName>
</protein>
<name>A0A167VP69_9AGAM</name>
<evidence type="ECO:0000313" key="2">
    <source>
        <dbReference type="EMBL" id="KZP05222.1"/>
    </source>
</evidence>
<evidence type="ECO:0008006" key="4">
    <source>
        <dbReference type="Google" id="ProtNLM"/>
    </source>
</evidence>
<dbReference type="AlphaFoldDB" id="A0A167VP69"/>
<keyword evidence="3" id="KW-1185">Reference proteome</keyword>
<proteinExistence type="predicted"/>
<organism evidence="2 3">
    <name type="scientific">Athelia psychrophila</name>
    <dbReference type="NCBI Taxonomy" id="1759441"/>
    <lineage>
        <taxon>Eukaryota</taxon>
        <taxon>Fungi</taxon>
        <taxon>Dikarya</taxon>
        <taxon>Basidiomycota</taxon>
        <taxon>Agaricomycotina</taxon>
        <taxon>Agaricomycetes</taxon>
        <taxon>Agaricomycetidae</taxon>
        <taxon>Atheliales</taxon>
        <taxon>Atheliaceae</taxon>
        <taxon>Athelia</taxon>
    </lineage>
</organism>
<feature type="signal peptide" evidence="1">
    <location>
        <begin position="1"/>
        <end position="24"/>
    </location>
</feature>
<evidence type="ECO:0000313" key="3">
    <source>
        <dbReference type="Proteomes" id="UP000076532"/>
    </source>
</evidence>
<feature type="chain" id="PRO_5007893561" description="Secreted protein" evidence="1">
    <location>
        <begin position="25"/>
        <end position="171"/>
    </location>
</feature>
<dbReference type="EMBL" id="KV417854">
    <property type="protein sequence ID" value="KZP05222.1"/>
    <property type="molecule type" value="Genomic_DNA"/>
</dbReference>
<sequence>MPKFCACGARINCLLLVLLVGADSHYHIKIFRVTRPVLGLHIDCASVLRDNRLHCVKRPGGPAWLHSLNHSIGIVVHPDLVYINGYDDFTPDSAAGNIIDKSGRSRLGFLGVGHVPELRGVAAAGMPRVAPSGFGHCLQNHVGHLIDSIGHGGRVLDDILSTVVQVALEAI</sequence>
<accession>A0A167VP69</accession>
<gene>
    <name evidence="2" type="ORF">FIBSPDRAFT_903690</name>
</gene>